<evidence type="ECO:0000256" key="1">
    <source>
        <dbReference type="SAM" id="MobiDB-lite"/>
    </source>
</evidence>
<protein>
    <submittedName>
        <fullName evidence="4">Cell surface protein</fullName>
    </submittedName>
</protein>
<dbReference type="Proteomes" id="UP000019247">
    <property type="component" value="Unassembled WGS sequence"/>
</dbReference>
<comment type="caution">
    <text evidence="4">The sequence shown here is derived from an EMBL/GenBank/DDBJ whole genome shotgun (WGS) entry which is preliminary data.</text>
</comment>
<dbReference type="EMBL" id="AWWK01000075">
    <property type="protein sequence ID" value="ETY72912.1"/>
    <property type="molecule type" value="Genomic_DNA"/>
</dbReference>
<dbReference type="eggNOG" id="ENOG5030I33">
    <property type="taxonomic scope" value="Bacteria"/>
</dbReference>
<feature type="region of interest" description="Disordered" evidence="1">
    <location>
        <begin position="36"/>
        <end position="71"/>
    </location>
</feature>
<dbReference type="PATRIC" id="fig|1400520.3.peg.2921"/>
<dbReference type="OrthoDB" id="2356942at2"/>
<sequence length="222" mass="23207">MRVLLAILMSSSLMMGLTPRVHASTSQQSQVDINLVPSDDDSAVDPVDPQDSSQPYPGDTADDGLTSGTGSRDQLSLDFLSNLTFKPITASRGPVTTTAANSRAMIQITDRRGTGAGWTLQVTPSALTNTSQALTATIDLGSVTIKSAGTNVSRTPRLVNQGHLTVGSVNNVLVADKNAGVGTWLLLLNQGTEPTTLTIHDQQLTAGSYSGELTWSLTNAPS</sequence>
<accession>W6T4P6</accession>
<dbReference type="STRING" id="1400520.LFAB_14910"/>
<feature type="chain" id="PRO_5004880916" evidence="2">
    <location>
        <begin position="24"/>
        <end position="222"/>
    </location>
</feature>
<evidence type="ECO:0000256" key="2">
    <source>
        <dbReference type="SAM" id="SignalP"/>
    </source>
</evidence>
<dbReference type="Pfam" id="PF13731">
    <property type="entry name" value="WxL"/>
    <property type="match status" value="1"/>
</dbReference>
<organism evidence="4 5">
    <name type="scientific">Lactiplantibacillus fabifermentans T30PCM01</name>
    <dbReference type="NCBI Taxonomy" id="1400520"/>
    <lineage>
        <taxon>Bacteria</taxon>
        <taxon>Bacillati</taxon>
        <taxon>Bacillota</taxon>
        <taxon>Bacilli</taxon>
        <taxon>Lactobacillales</taxon>
        <taxon>Lactobacillaceae</taxon>
        <taxon>Lactiplantibacillus</taxon>
    </lineage>
</organism>
<name>W6T4P6_9LACO</name>
<dbReference type="AlphaFoldDB" id="W6T4P6"/>
<evidence type="ECO:0000259" key="3">
    <source>
        <dbReference type="Pfam" id="PF13731"/>
    </source>
</evidence>
<gene>
    <name evidence="4" type="ORF">LFAB_14910</name>
</gene>
<dbReference type="HOGENOM" id="CLU_067278_3_0_9"/>
<keyword evidence="2" id="KW-0732">Signal</keyword>
<evidence type="ECO:0000313" key="4">
    <source>
        <dbReference type="EMBL" id="ETY72912.1"/>
    </source>
</evidence>
<evidence type="ECO:0000313" key="5">
    <source>
        <dbReference type="Proteomes" id="UP000019247"/>
    </source>
</evidence>
<feature type="compositionally biased region" description="Low complexity" evidence="1">
    <location>
        <begin position="44"/>
        <end position="53"/>
    </location>
</feature>
<proteinExistence type="predicted"/>
<feature type="signal peptide" evidence="2">
    <location>
        <begin position="1"/>
        <end position="23"/>
    </location>
</feature>
<reference evidence="4 5" key="1">
    <citation type="journal article" date="2014" name="Genome Announc.">
        <title>Genome Sequence of Lactobacillus fabifermentans Strain T30PCM01, Isolated from Fermenting Grape Marc.</title>
        <authorList>
            <person name="Treu L."/>
            <person name="Vendramin V."/>
            <person name="Bovo B."/>
            <person name="Giacomini A."/>
            <person name="Corich V."/>
            <person name="Campanaro S."/>
        </authorList>
    </citation>
    <scope>NUCLEOTIDE SEQUENCE [LARGE SCALE GENOMIC DNA]</scope>
    <source>
        <strain evidence="4 5">T30PCM01</strain>
    </source>
</reference>
<dbReference type="InterPro" id="IPR027994">
    <property type="entry name" value="WxL_dom"/>
</dbReference>
<feature type="domain" description="WxL" evidence="3">
    <location>
        <begin position="24"/>
        <end position="221"/>
    </location>
</feature>
<dbReference type="RefSeq" id="WP_051385267.1">
    <property type="nucleotide sequence ID" value="NZ_KK036523.1"/>
</dbReference>